<accession>A0A6H9WMR8</accession>
<dbReference type="PANTHER" id="PTHR33705">
    <property type="entry name" value="PHOSPHOCARRIER PROTEIN HPR"/>
    <property type="match status" value="1"/>
</dbReference>
<dbReference type="InterPro" id="IPR050399">
    <property type="entry name" value="HPr"/>
</dbReference>
<feature type="domain" description="HPr" evidence="4">
    <location>
        <begin position="1"/>
        <end position="89"/>
    </location>
</feature>
<dbReference type="AlphaFoldDB" id="A0A6H9WMR8"/>
<comment type="subcellular location">
    <subcellularLocation>
        <location evidence="1">Cytoplasm</location>
    </subcellularLocation>
</comment>
<evidence type="ECO:0000256" key="2">
    <source>
        <dbReference type="ARBA" id="ARBA00022490"/>
    </source>
</evidence>
<comment type="caution">
    <text evidence="5">The sequence shown here is derived from an EMBL/GenBank/DDBJ whole genome shotgun (WGS) entry which is preliminary data.</text>
</comment>
<dbReference type="SUPFAM" id="SSF55594">
    <property type="entry name" value="HPr-like"/>
    <property type="match status" value="1"/>
</dbReference>
<reference evidence="5 6" key="1">
    <citation type="submission" date="2019-09" db="EMBL/GenBank/DDBJ databases">
        <title>Phylogeny of genus Pseudoclavibacter and closely related genus.</title>
        <authorList>
            <person name="Li Y."/>
        </authorList>
    </citation>
    <scope>NUCLEOTIDE SEQUENCE [LARGE SCALE GENOMIC DNA]</scope>
    <source>
        <strain evidence="5 6">EGI 60007</strain>
    </source>
</reference>
<evidence type="ECO:0000259" key="4">
    <source>
        <dbReference type="PROSITE" id="PS51350"/>
    </source>
</evidence>
<keyword evidence="2" id="KW-0963">Cytoplasm</keyword>
<dbReference type="OrthoDB" id="9809047at2"/>
<dbReference type="GO" id="GO:0005737">
    <property type="term" value="C:cytoplasm"/>
    <property type="evidence" value="ECO:0007669"/>
    <property type="project" value="UniProtKB-SubCell"/>
</dbReference>
<dbReference type="CDD" id="cd00367">
    <property type="entry name" value="PTS-HPr_like"/>
    <property type="match status" value="1"/>
</dbReference>
<evidence type="ECO:0000256" key="1">
    <source>
        <dbReference type="ARBA" id="ARBA00004496"/>
    </source>
</evidence>
<keyword evidence="6" id="KW-1185">Reference proteome</keyword>
<dbReference type="GO" id="GO:0009401">
    <property type="term" value="P:phosphoenolpyruvate-dependent sugar phosphotransferase system"/>
    <property type="evidence" value="ECO:0007669"/>
    <property type="project" value="UniProtKB-KW"/>
</dbReference>
<organism evidence="5 6">
    <name type="scientific">Pseudoclavibacter endophyticus</name>
    <dbReference type="NCBI Taxonomy" id="1778590"/>
    <lineage>
        <taxon>Bacteria</taxon>
        <taxon>Bacillati</taxon>
        <taxon>Actinomycetota</taxon>
        <taxon>Actinomycetes</taxon>
        <taxon>Micrococcales</taxon>
        <taxon>Microbacteriaceae</taxon>
        <taxon>Pseudoclavibacter</taxon>
    </lineage>
</organism>
<dbReference type="Gene3D" id="3.30.1340.10">
    <property type="entry name" value="HPr-like"/>
    <property type="match status" value="1"/>
</dbReference>
<protein>
    <submittedName>
        <fullName evidence="5">HPr family phosphocarrier protein</fullName>
    </submittedName>
</protein>
<sequence>MAERQATIASTSGLHARPAKLFVEAVQRQPVPVTIQVGEGPALNAGSILSLMGLGAAHGTVVTLKAEGDGADDALDELKTLLETDLDAA</sequence>
<dbReference type="PRINTS" id="PR00107">
    <property type="entry name" value="PHOSPHOCPHPR"/>
</dbReference>
<dbReference type="Proteomes" id="UP000431744">
    <property type="component" value="Unassembled WGS sequence"/>
</dbReference>
<dbReference type="EMBL" id="WBJY01000002">
    <property type="protein sequence ID" value="KAB1648038.1"/>
    <property type="molecule type" value="Genomic_DNA"/>
</dbReference>
<name>A0A6H9WMR8_9MICO</name>
<dbReference type="PANTHER" id="PTHR33705:SF2">
    <property type="entry name" value="PHOSPHOCARRIER PROTEIN NPR"/>
    <property type="match status" value="1"/>
</dbReference>
<dbReference type="PROSITE" id="PS51350">
    <property type="entry name" value="PTS_HPR_DOM"/>
    <property type="match status" value="1"/>
</dbReference>
<evidence type="ECO:0000313" key="5">
    <source>
        <dbReference type="EMBL" id="KAB1648038.1"/>
    </source>
</evidence>
<keyword evidence="3" id="KW-0598">Phosphotransferase system</keyword>
<dbReference type="RefSeq" id="WP_158029233.1">
    <property type="nucleotide sequence ID" value="NZ_BMHG01000001.1"/>
</dbReference>
<dbReference type="NCBIfam" id="TIGR01003">
    <property type="entry name" value="PTS_HPr_family"/>
    <property type="match status" value="1"/>
</dbReference>
<dbReference type="InterPro" id="IPR000032">
    <property type="entry name" value="HPr-like"/>
</dbReference>
<evidence type="ECO:0000256" key="3">
    <source>
        <dbReference type="ARBA" id="ARBA00022683"/>
    </source>
</evidence>
<gene>
    <name evidence="5" type="ORF">F8O04_09900</name>
</gene>
<dbReference type="InterPro" id="IPR035895">
    <property type="entry name" value="HPr-like_sf"/>
</dbReference>
<dbReference type="Pfam" id="PF00381">
    <property type="entry name" value="PTS-HPr"/>
    <property type="match status" value="1"/>
</dbReference>
<evidence type="ECO:0000313" key="6">
    <source>
        <dbReference type="Proteomes" id="UP000431744"/>
    </source>
</evidence>
<proteinExistence type="predicted"/>